<evidence type="ECO:0000313" key="2">
    <source>
        <dbReference type="EMBL" id="EFX84839.1"/>
    </source>
</evidence>
<keyword evidence="1" id="KW-0472">Membrane</keyword>
<gene>
    <name evidence="2" type="ORF">DAPPUDRAFT_314374</name>
</gene>
<organism evidence="2 3">
    <name type="scientific">Daphnia pulex</name>
    <name type="common">Water flea</name>
    <dbReference type="NCBI Taxonomy" id="6669"/>
    <lineage>
        <taxon>Eukaryota</taxon>
        <taxon>Metazoa</taxon>
        <taxon>Ecdysozoa</taxon>
        <taxon>Arthropoda</taxon>
        <taxon>Crustacea</taxon>
        <taxon>Branchiopoda</taxon>
        <taxon>Diplostraca</taxon>
        <taxon>Cladocera</taxon>
        <taxon>Anomopoda</taxon>
        <taxon>Daphniidae</taxon>
        <taxon>Daphnia</taxon>
    </lineage>
</organism>
<protein>
    <submittedName>
        <fullName evidence="2">Uncharacterized protein</fullName>
    </submittedName>
</protein>
<evidence type="ECO:0000256" key="1">
    <source>
        <dbReference type="SAM" id="Phobius"/>
    </source>
</evidence>
<proteinExistence type="predicted"/>
<dbReference type="EMBL" id="GL732533">
    <property type="protein sequence ID" value="EFX84839.1"/>
    <property type="molecule type" value="Genomic_DNA"/>
</dbReference>
<dbReference type="KEGG" id="dpx:DAPPUDRAFT_314374"/>
<reference evidence="2 3" key="1">
    <citation type="journal article" date="2011" name="Science">
        <title>The ecoresponsive genome of Daphnia pulex.</title>
        <authorList>
            <person name="Colbourne J.K."/>
            <person name="Pfrender M.E."/>
            <person name="Gilbert D."/>
            <person name="Thomas W.K."/>
            <person name="Tucker A."/>
            <person name="Oakley T.H."/>
            <person name="Tokishita S."/>
            <person name="Aerts A."/>
            <person name="Arnold G.J."/>
            <person name="Basu M.K."/>
            <person name="Bauer D.J."/>
            <person name="Caceres C.E."/>
            <person name="Carmel L."/>
            <person name="Casola C."/>
            <person name="Choi J.H."/>
            <person name="Detter J.C."/>
            <person name="Dong Q."/>
            <person name="Dusheyko S."/>
            <person name="Eads B.D."/>
            <person name="Frohlich T."/>
            <person name="Geiler-Samerotte K.A."/>
            <person name="Gerlach D."/>
            <person name="Hatcher P."/>
            <person name="Jogdeo S."/>
            <person name="Krijgsveld J."/>
            <person name="Kriventseva E.V."/>
            <person name="Kultz D."/>
            <person name="Laforsch C."/>
            <person name="Lindquist E."/>
            <person name="Lopez J."/>
            <person name="Manak J.R."/>
            <person name="Muller J."/>
            <person name="Pangilinan J."/>
            <person name="Patwardhan R.P."/>
            <person name="Pitluck S."/>
            <person name="Pritham E.J."/>
            <person name="Rechtsteiner A."/>
            <person name="Rho M."/>
            <person name="Rogozin I.B."/>
            <person name="Sakarya O."/>
            <person name="Salamov A."/>
            <person name="Schaack S."/>
            <person name="Shapiro H."/>
            <person name="Shiga Y."/>
            <person name="Skalitzky C."/>
            <person name="Smith Z."/>
            <person name="Souvorov A."/>
            <person name="Sung W."/>
            <person name="Tang Z."/>
            <person name="Tsuchiya D."/>
            <person name="Tu H."/>
            <person name="Vos H."/>
            <person name="Wang M."/>
            <person name="Wolf Y.I."/>
            <person name="Yamagata H."/>
            <person name="Yamada T."/>
            <person name="Ye Y."/>
            <person name="Shaw J.R."/>
            <person name="Andrews J."/>
            <person name="Crease T.J."/>
            <person name="Tang H."/>
            <person name="Lucas S.M."/>
            <person name="Robertson H.M."/>
            <person name="Bork P."/>
            <person name="Koonin E.V."/>
            <person name="Zdobnov E.M."/>
            <person name="Grigoriev I.V."/>
            <person name="Lynch M."/>
            <person name="Boore J.L."/>
        </authorList>
    </citation>
    <scope>NUCLEOTIDE SEQUENCE [LARGE SCALE GENOMIC DNA]</scope>
</reference>
<evidence type="ECO:0000313" key="3">
    <source>
        <dbReference type="Proteomes" id="UP000000305"/>
    </source>
</evidence>
<dbReference type="InParanoid" id="E9G5W9"/>
<keyword evidence="3" id="KW-1185">Reference proteome</keyword>
<sequence>MINYKCISVLLSLPICLSKQEITDFHGDKSPAVIKATHSAVKTVVKDFMVSLILKLFMVLSTVWCAVVSRRCRAYVIGCNLVDMLSYTCTGVESIACRRSIAETEETAEIQD</sequence>
<dbReference type="HOGENOM" id="CLU_2148323_0_0_1"/>
<name>E9G5W9_DAPPU</name>
<feature type="transmembrane region" description="Helical" evidence="1">
    <location>
        <begin position="48"/>
        <end position="67"/>
    </location>
</feature>
<keyword evidence="1" id="KW-1133">Transmembrane helix</keyword>
<accession>E9G5W9</accession>
<dbReference type="Proteomes" id="UP000000305">
    <property type="component" value="Unassembled WGS sequence"/>
</dbReference>
<keyword evidence="1" id="KW-0812">Transmembrane</keyword>
<dbReference type="AlphaFoldDB" id="E9G5W9"/>